<dbReference type="OrthoDB" id="9807097at2"/>
<dbReference type="GeneID" id="93163611"/>
<dbReference type="PANTHER" id="PTHR22916">
    <property type="entry name" value="GLYCOSYLTRANSFERASE"/>
    <property type="match status" value="1"/>
</dbReference>
<dbReference type="CDD" id="cd00761">
    <property type="entry name" value="Glyco_tranf_GTA_type"/>
    <property type="match status" value="1"/>
</dbReference>
<reference evidence="2 3" key="1">
    <citation type="submission" date="2011-04" db="EMBL/GenBank/DDBJ databases">
        <title>The Genome Sequence of Clostridium citroniae WAL-19142.</title>
        <authorList>
            <consortium name="The Broad Institute Genome Sequencing Platform"/>
            <person name="Earl A."/>
            <person name="Ward D."/>
            <person name="Feldgarden M."/>
            <person name="Gevers D."/>
            <person name="Warren Y.A."/>
            <person name="Tyrrell K.L."/>
            <person name="Citron D.M."/>
            <person name="Goldstein E.J."/>
            <person name="Daigneault M."/>
            <person name="Allen-Vercoe E."/>
            <person name="Young S.K."/>
            <person name="Zeng Q."/>
            <person name="Gargeya S."/>
            <person name="Fitzgerald M."/>
            <person name="Haas B."/>
            <person name="Abouelleil A."/>
            <person name="Alvarado L."/>
            <person name="Arachchi H.M."/>
            <person name="Berlin A."/>
            <person name="Brown A."/>
            <person name="Chapman S.B."/>
            <person name="Chen Z."/>
            <person name="Dunbar C."/>
            <person name="Freedman E."/>
            <person name="Gearin G."/>
            <person name="Gellesch M."/>
            <person name="Goldberg J."/>
            <person name="Griggs A."/>
            <person name="Gujja S."/>
            <person name="Heilman E.R."/>
            <person name="Heiman D."/>
            <person name="Howarth C."/>
            <person name="Larson L."/>
            <person name="Lui A."/>
            <person name="MacDonald P.J."/>
            <person name="Mehta T."/>
            <person name="Montmayeur A."/>
            <person name="Murphy C."/>
            <person name="Neiman D."/>
            <person name="Pearson M."/>
            <person name="Priest M."/>
            <person name="Roberts A."/>
            <person name="Saif S."/>
            <person name="Shea T."/>
            <person name="Shenoy N."/>
            <person name="Sisk P."/>
            <person name="Stolte C."/>
            <person name="Sykes S."/>
            <person name="White J."/>
            <person name="Yandava C."/>
            <person name="Wortman J."/>
            <person name="Nusbaum C."/>
            <person name="Birren B."/>
        </authorList>
    </citation>
    <scope>NUCLEOTIDE SEQUENCE [LARGE SCALE GENOMIC DNA]</scope>
    <source>
        <strain evidence="2 3">WAL-19142</strain>
    </source>
</reference>
<proteinExistence type="predicted"/>
<comment type="caution">
    <text evidence="2">The sequence shown here is derived from an EMBL/GenBank/DDBJ whole genome shotgun (WGS) entry which is preliminary data.</text>
</comment>
<dbReference type="GO" id="GO:0047355">
    <property type="term" value="F:CDP-glycerol glycerophosphotransferase activity"/>
    <property type="evidence" value="ECO:0007669"/>
    <property type="project" value="InterPro"/>
</dbReference>
<evidence type="ECO:0000259" key="1">
    <source>
        <dbReference type="Pfam" id="PF00535"/>
    </source>
</evidence>
<dbReference type="SUPFAM" id="SSF53448">
    <property type="entry name" value="Nucleotide-diphospho-sugar transferases"/>
    <property type="match status" value="1"/>
</dbReference>
<organism evidence="2 3">
    <name type="scientific">[Clostridium] citroniae WAL-19142</name>
    <dbReference type="NCBI Taxonomy" id="742734"/>
    <lineage>
        <taxon>Bacteria</taxon>
        <taxon>Bacillati</taxon>
        <taxon>Bacillota</taxon>
        <taxon>Clostridia</taxon>
        <taxon>Lachnospirales</taxon>
        <taxon>Lachnospiraceae</taxon>
        <taxon>Enterocloster</taxon>
    </lineage>
</organism>
<dbReference type="GO" id="GO:0016758">
    <property type="term" value="F:hexosyltransferase activity"/>
    <property type="evidence" value="ECO:0007669"/>
    <property type="project" value="UniProtKB-ARBA"/>
</dbReference>
<dbReference type="Pfam" id="PF00535">
    <property type="entry name" value="Glycos_transf_2"/>
    <property type="match status" value="1"/>
</dbReference>
<dbReference type="InterPro" id="IPR007554">
    <property type="entry name" value="Glycerophosphate_synth"/>
</dbReference>
<evidence type="ECO:0000313" key="3">
    <source>
        <dbReference type="Proteomes" id="UP000037392"/>
    </source>
</evidence>
<dbReference type="Gene3D" id="3.40.50.12580">
    <property type="match status" value="1"/>
</dbReference>
<dbReference type="Proteomes" id="UP000037392">
    <property type="component" value="Unassembled WGS sequence"/>
</dbReference>
<dbReference type="InterPro" id="IPR001173">
    <property type="entry name" value="Glyco_trans_2-like"/>
</dbReference>
<accession>A0A0J9CA74</accession>
<dbReference type="Pfam" id="PF04464">
    <property type="entry name" value="Glyphos_transf"/>
    <property type="match status" value="1"/>
</dbReference>
<dbReference type="EMBL" id="ADLK01000012">
    <property type="protein sequence ID" value="KMW22053.1"/>
    <property type="molecule type" value="Genomic_DNA"/>
</dbReference>
<dbReference type="PATRIC" id="fig|742734.4.peg.133"/>
<dbReference type="GO" id="GO:0016020">
    <property type="term" value="C:membrane"/>
    <property type="evidence" value="ECO:0007669"/>
    <property type="project" value="InterPro"/>
</dbReference>
<evidence type="ECO:0000313" key="2">
    <source>
        <dbReference type="EMBL" id="KMW22053.1"/>
    </source>
</evidence>
<dbReference type="AlphaFoldDB" id="A0A0J9CA74"/>
<dbReference type="InterPro" id="IPR043148">
    <property type="entry name" value="TagF_C"/>
</dbReference>
<feature type="domain" description="Glycosyltransferase 2-like" evidence="1">
    <location>
        <begin position="12"/>
        <end position="141"/>
    </location>
</feature>
<dbReference type="PANTHER" id="PTHR22916:SF3">
    <property type="entry name" value="UDP-GLCNAC:BETAGAL BETA-1,3-N-ACETYLGLUCOSAMINYLTRANSFERASE-LIKE PROTEIN 1"/>
    <property type="match status" value="1"/>
</dbReference>
<dbReference type="RefSeq" id="WP_048928981.1">
    <property type="nucleotide sequence ID" value="NZ_KQ235875.1"/>
</dbReference>
<sequence>MELQKHYKFKFTIITAVYNISPFLSEAIDSLINQDIGFEENVQLILVDDGSTDGSSDLCDIYKKQYPDNIIVIHKTNGGVSSARNEGLKYAEGKYVNFMDGDDKLSEQTLSTVDKYFKLWPEVCIITIPLVFFDGQTGSHILNNKFNQSSRIINVIKEYQYPLLAINATFITYEIAQKVHFDERLTTAEDAKVVMQILLHTFNYGVVSDVTYWYRKRTTGENSAIQNAVHSKPWYINHMQYFARWCIDECLSSKGYIPRFVQYILMYDLQWRYRIPSLPHNLLSEEELQAYVNNIIYLIKHFDDDIIMAQKNIYLEHKLFILKQKYDNAPDEYVINNDIVYAYGSMEIYRRSQVNVKIDFIEIHENRLTLEASSIFCGLNSNPKVQWYLRINDDLIPCTNIERNGNIKSLDERIAVSLGFTASFYLEKGKSYSITIICKIGDAYVEQQKISFGKFSPLQGEMWNSYYIGDNHILTYSYHTLLLKPYHLYSHIYRELSYLKGLIKRNSTASWKAIFIRCAYILRNIFPHKKIWLISDRINKADDNGEIFFKYMQEHPANHIKCYFAISKSSNDFKRISNYGKVIPFGGWRYKWLHICGATIISSQGEDYVFHPLQNSSIYYSDIIQKGRFIFLQHGVIQNDLSEWLNKYNKNISLFITTTYPEYKYILNSNFYYSDMIVKLTGLPRHDYLYHNEQKIITIMPTWRRYLVSEISSSQVARTPLNGFTKSTYYNMYTQLLNHPKLISAAKDYGYSIQLMIHPNMSCTLPLFSFDPFINVLSIDESYRKIFAESNLLVTDYSSVSFDFAYLRKPVLYYQVDKKEIFSGIHTFKKGYFDYEKHGFGEVEYTVDTMVERIIEYMERNCSLKDIYLERINETFPFDDKCNCKRVFESINSLI</sequence>
<protein>
    <recommendedName>
        <fullName evidence="1">Glycosyltransferase 2-like domain-containing protein</fullName>
    </recommendedName>
</protein>
<dbReference type="InterPro" id="IPR029044">
    <property type="entry name" value="Nucleotide-diphossugar_trans"/>
</dbReference>
<dbReference type="SUPFAM" id="SSF53756">
    <property type="entry name" value="UDP-Glycosyltransferase/glycogen phosphorylase"/>
    <property type="match status" value="1"/>
</dbReference>
<name>A0A0J9CA74_9FIRM</name>
<dbReference type="Gene3D" id="3.90.550.10">
    <property type="entry name" value="Spore Coat Polysaccharide Biosynthesis Protein SpsA, Chain A"/>
    <property type="match status" value="1"/>
</dbReference>
<gene>
    <name evidence="2" type="ORF">HMPREF9470_00127</name>
</gene>